<keyword evidence="4" id="KW-1185">Reference proteome</keyword>
<proteinExistence type="predicted"/>
<dbReference type="RefSeq" id="WP_004214854.1">
    <property type="nucleotide sequence ID" value="NC_013922.1"/>
</dbReference>
<organism evidence="2 4">
    <name type="scientific">Natrialba magadii (strain ATCC 43099 / DSM 3394 / CCM 3739 / CIP 104546 / IAM 13178 / JCM 8861 / NBRC 102185 / NCIMB 2190 / MS3)</name>
    <name type="common">Natronobacterium magadii</name>
    <dbReference type="NCBI Taxonomy" id="547559"/>
    <lineage>
        <taxon>Archaea</taxon>
        <taxon>Methanobacteriati</taxon>
        <taxon>Methanobacteriota</taxon>
        <taxon>Stenosarchaea group</taxon>
        <taxon>Halobacteria</taxon>
        <taxon>Halobacteriales</taxon>
        <taxon>Natrialbaceae</taxon>
        <taxon>Natrialba</taxon>
    </lineage>
</organism>
<evidence type="ECO:0000256" key="1">
    <source>
        <dbReference type="SAM" id="Phobius"/>
    </source>
</evidence>
<dbReference type="HOGENOM" id="CLU_2784205_0_0_2"/>
<dbReference type="EMBL" id="CP001932">
    <property type="protein sequence ID" value="ADD06392.1"/>
    <property type="molecule type" value="Genomic_DNA"/>
</dbReference>
<reference evidence="4" key="1">
    <citation type="submission" date="2010-02" db="EMBL/GenBank/DDBJ databases">
        <title>Complete sequence of chromosome of Natrialba magadii ATCC 43099.</title>
        <authorList>
            <consortium name="US DOE Joint Genome Institute"/>
            <person name="Lucas S."/>
            <person name="Copeland A."/>
            <person name="Lapidus A."/>
            <person name="Cheng J.-F."/>
            <person name="Bruce D."/>
            <person name="Goodwin L."/>
            <person name="Pitluck S."/>
            <person name="Davenport K."/>
            <person name="Saunders E."/>
            <person name="Detter J.C."/>
            <person name="Han C."/>
            <person name="Tapia R."/>
            <person name="Land M."/>
            <person name="Hauser L."/>
            <person name="Kyrpides N."/>
            <person name="Mikhailova N."/>
            <person name="De Castro R.E."/>
            <person name="Maupin-Furlow J.A."/>
            <person name="Woyke T."/>
        </authorList>
    </citation>
    <scope>NUCLEOTIDE SEQUENCE [LARGE SCALE GENOMIC DNA]</scope>
    <source>
        <strain evidence="4">ATCC 43099 / DSM 3394 / CCM 3739 / CIP 104546 / IAM 13178 / JCM 8861 / NBRC 102185 / NCIMB 2190 / MS3</strain>
    </source>
</reference>
<dbReference type="GeneID" id="8825695"/>
<dbReference type="PaxDb" id="547559-Nmag_2839"/>
<protein>
    <submittedName>
        <fullName evidence="2">Uncharacterized protein</fullName>
    </submittedName>
</protein>
<accession>D3SZY2</accession>
<reference evidence="2" key="4">
    <citation type="submission" date="2016-09" db="EMBL/GenBank/DDBJ databases">
        <authorList>
            <person name="Pfeiffer F."/>
        </authorList>
    </citation>
    <scope>NUCLEOTIDE SEQUENCE</scope>
    <source>
        <strain evidence="2">ATCC 43099</strain>
    </source>
</reference>
<gene>
    <name evidence="2" type="ordered locus">Nmag_2839</name>
    <name evidence="3" type="ORF">C500_06204</name>
</gene>
<name>D3SZY2_NATMM</name>
<dbReference type="PATRIC" id="fig|547559.17.peg.1202"/>
<reference evidence="2 4" key="2">
    <citation type="journal article" date="2012" name="BMC Genomics">
        <title>A comparative genomics perspective on the genetic content of the alkaliphilic haloarchaeon Natrialba magadii ATCC 43099T.</title>
        <authorList>
            <person name="Siddaramappa S."/>
            <person name="Challacombe J.F."/>
            <person name="Decastro R.E."/>
            <person name="Pfeiffer F."/>
            <person name="Sastre D.E."/>
            <person name="Gimenez M.I."/>
            <person name="Paggi R.A."/>
            <person name="Detter J.C."/>
            <person name="Davenport K.W."/>
            <person name="Goodwin L.A."/>
            <person name="Kyrpides N."/>
            <person name="Tapia R."/>
            <person name="Pitluck S."/>
            <person name="Lucas S."/>
            <person name="Woyke T."/>
            <person name="Maupin-Furlow J.A."/>
        </authorList>
    </citation>
    <scope>NUCLEOTIDE SEQUENCE [LARGE SCALE GENOMIC DNA]</scope>
    <source>
        <strain evidence="2">ATCC 43099</strain>
        <strain evidence="4">ATCC 43099 / DSM 3394 / CCM 3739 / CIP 104546 / IAM 13178 / JCM 8861 / NBRC 102185 / NCIMB 2190 / MS3</strain>
    </source>
</reference>
<dbReference type="KEGG" id="nmg:Nmag_2839"/>
<dbReference type="AlphaFoldDB" id="D3SZY2"/>
<dbReference type="Proteomes" id="UP000001879">
    <property type="component" value="Chromosome"/>
</dbReference>
<dbReference type="EMBL" id="AOHS01000025">
    <property type="protein sequence ID" value="ELY31580.1"/>
    <property type="molecule type" value="Genomic_DNA"/>
</dbReference>
<evidence type="ECO:0000313" key="5">
    <source>
        <dbReference type="Proteomes" id="UP000011543"/>
    </source>
</evidence>
<sequence length="68" mass="7498">MVSVQFREDVGKTEGTIALLIALTGVVFAAVFPGITVILTVLVLLVNLWLLYLVYRLLMAVEEIAYQS</sequence>
<dbReference type="Proteomes" id="UP000011543">
    <property type="component" value="Unassembled WGS sequence"/>
</dbReference>
<feature type="transmembrane region" description="Helical" evidence="1">
    <location>
        <begin position="17"/>
        <end position="50"/>
    </location>
</feature>
<keyword evidence="1" id="KW-1133">Transmembrane helix</keyword>
<keyword evidence="1" id="KW-0812">Transmembrane</keyword>
<evidence type="ECO:0000313" key="3">
    <source>
        <dbReference type="EMBL" id="ELY31580.1"/>
    </source>
</evidence>
<evidence type="ECO:0000313" key="2">
    <source>
        <dbReference type="EMBL" id="ADD06392.1"/>
    </source>
</evidence>
<keyword evidence="1" id="KW-0472">Membrane</keyword>
<evidence type="ECO:0000313" key="4">
    <source>
        <dbReference type="Proteomes" id="UP000001879"/>
    </source>
</evidence>
<reference evidence="3 5" key="3">
    <citation type="journal article" date="2014" name="PLoS Genet.">
        <title>Phylogenetically driven sequencing of extremely halophilic archaea reveals strategies for static and dynamic osmo-response.</title>
        <authorList>
            <person name="Becker E.A."/>
            <person name="Seitzer P.M."/>
            <person name="Tritt A."/>
            <person name="Larsen D."/>
            <person name="Krusor M."/>
            <person name="Yao A.I."/>
            <person name="Wu D."/>
            <person name="Madern D."/>
            <person name="Eisen J.A."/>
            <person name="Darling A.E."/>
            <person name="Facciotti M.T."/>
        </authorList>
    </citation>
    <scope>NUCLEOTIDE SEQUENCE [LARGE SCALE GENOMIC DNA]</scope>
    <source>
        <strain evidence="5">ATCC 43099 / DSM 3394 / CCM 3739 / CIP 104546 / IAM 13178 / JCM 8861 / NBRC 102185 / NCIMB 2190 / MS3</strain>
        <strain evidence="3">MS-3</strain>
    </source>
</reference>